<evidence type="ECO:0000313" key="1">
    <source>
        <dbReference type="Proteomes" id="UP000035642"/>
    </source>
</evidence>
<dbReference type="AlphaFoldDB" id="A0A0K0CZH3"/>
<protein>
    <submittedName>
        <fullName evidence="2">Transposase</fullName>
    </submittedName>
</protein>
<keyword evidence="1" id="KW-1185">Reference proteome</keyword>
<dbReference type="Proteomes" id="UP000035642">
    <property type="component" value="Unassembled WGS sequence"/>
</dbReference>
<organism evidence="1 2">
    <name type="scientific">Angiostrongylus cantonensis</name>
    <name type="common">Rat lungworm</name>
    <dbReference type="NCBI Taxonomy" id="6313"/>
    <lineage>
        <taxon>Eukaryota</taxon>
        <taxon>Metazoa</taxon>
        <taxon>Ecdysozoa</taxon>
        <taxon>Nematoda</taxon>
        <taxon>Chromadorea</taxon>
        <taxon>Rhabditida</taxon>
        <taxon>Rhabditina</taxon>
        <taxon>Rhabditomorpha</taxon>
        <taxon>Strongyloidea</taxon>
        <taxon>Metastrongylidae</taxon>
        <taxon>Angiostrongylus</taxon>
    </lineage>
</organism>
<reference evidence="1" key="1">
    <citation type="submission" date="2012-09" db="EMBL/GenBank/DDBJ databases">
        <authorList>
            <person name="Martin A.A."/>
        </authorList>
    </citation>
    <scope>NUCLEOTIDE SEQUENCE</scope>
</reference>
<dbReference type="WBParaSite" id="ACAC_0000312501-mRNA-1">
    <property type="protein sequence ID" value="ACAC_0000312501-mRNA-1"/>
    <property type="gene ID" value="ACAC_0000312501"/>
</dbReference>
<accession>A0A0K0CZH3</accession>
<evidence type="ECO:0000313" key="2">
    <source>
        <dbReference type="WBParaSite" id="ACAC_0000312501-mRNA-1"/>
    </source>
</evidence>
<proteinExistence type="predicted"/>
<sequence>MSAGREPLHQHTWTDAGYAAGTQMARAPATKIARQFGHEARPRLPLAKTWCGYVLSDEQKRWFHPKD</sequence>
<name>A0A0K0CZH3_ANGCA</name>
<reference evidence="2" key="2">
    <citation type="submission" date="2017-02" db="UniProtKB">
        <authorList>
            <consortium name="WormBaseParasite"/>
        </authorList>
    </citation>
    <scope>IDENTIFICATION</scope>
</reference>